<feature type="domain" description="N-acetyltransferase" evidence="1">
    <location>
        <begin position="10"/>
        <end position="159"/>
    </location>
</feature>
<dbReference type="InterPro" id="IPR000182">
    <property type="entry name" value="GNAT_dom"/>
</dbReference>
<dbReference type="CDD" id="cd04301">
    <property type="entry name" value="NAT_SF"/>
    <property type="match status" value="1"/>
</dbReference>
<reference evidence="2" key="1">
    <citation type="submission" date="2015-08" db="EMBL/GenBank/DDBJ databases">
        <authorList>
            <person name="Babu N.S."/>
            <person name="Beckwith C.J."/>
            <person name="Beseler K.G."/>
            <person name="Brison A."/>
            <person name="Carone J.V."/>
            <person name="Caskin T.P."/>
            <person name="Diamond M."/>
            <person name="Durham M.E."/>
            <person name="Foxe J.M."/>
            <person name="Go M."/>
            <person name="Henderson B.A."/>
            <person name="Jones I.B."/>
            <person name="McGettigan J.A."/>
            <person name="Micheletti S.J."/>
            <person name="Nasrallah M.E."/>
            <person name="Ortiz D."/>
            <person name="Piller C.R."/>
            <person name="Privatt S.R."/>
            <person name="Schneider S.L."/>
            <person name="Sharp S."/>
            <person name="Smith T.C."/>
            <person name="Stanton J.D."/>
            <person name="Ullery H.E."/>
            <person name="Wilson R.J."/>
            <person name="Serrano M.G."/>
            <person name="Buck G."/>
            <person name="Lee V."/>
            <person name="Wang Y."/>
            <person name="Carvalho R."/>
            <person name="Voegtly L."/>
            <person name="Shi R."/>
            <person name="Duckworth R."/>
            <person name="Johnson A."/>
            <person name="Loviza R."/>
            <person name="Walstead R."/>
            <person name="Shah Z."/>
            <person name="Kiflezghi M."/>
            <person name="Wade K."/>
            <person name="Ball S.L."/>
            <person name="Bradley K.W."/>
            <person name="Asai D.J."/>
            <person name="Bowman C.A."/>
            <person name="Russell D.A."/>
            <person name="Pope W.H."/>
            <person name="Jacobs-Sera D."/>
            <person name="Hendrix R.W."/>
            <person name="Hatfull G.F."/>
        </authorList>
    </citation>
    <scope>NUCLEOTIDE SEQUENCE</scope>
</reference>
<name>A0A1D2A3U5_AUXPR</name>
<evidence type="ECO:0000259" key="1">
    <source>
        <dbReference type="PROSITE" id="PS51186"/>
    </source>
</evidence>
<dbReference type="SUPFAM" id="SSF55729">
    <property type="entry name" value="Acyl-CoA N-acyltransferases (Nat)"/>
    <property type="match status" value="1"/>
</dbReference>
<proteinExistence type="predicted"/>
<dbReference type="GO" id="GO:0016747">
    <property type="term" value="F:acyltransferase activity, transferring groups other than amino-acyl groups"/>
    <property type="evidence" value="ECO:0007669"/>
    <property type="project" value="InterPro"/>
</dbReference>
<dbReference type="EMBL" id="GDKF01004760">
    <property type="protein sequence ID" value="JAT73862.1"/>
    <property type="molecule type" value="Transcribed_RNA"/>
</dbReference>
<dbReference type="AlphaFoldDB" id="A0A1D2A3U5"/>
<evidence type="ECO:0000313" key="2">
    <source>
        <dbReference type="EMBL" id="JAT73862.1"/>
    </source>
</evidence>
<dbReference type="InterPro" id="IPR016181">
    <property type="entry name" value="Acyl_CoA_acyltransferase"/>
</dbReference>
<organism evidence="2">
    <name type="scientific">Auxenochlorella protothecoides</name>
    <name type="common">Green microalga</name>
    <name type="synonym">Chlorella protothecoides</name>
    <dbReference type="NCBI Taxonomy" id="3075"/>
    <lineage>
        <taxon>Eukaryota</taxon>
        <taxon>Viridiplantae</taxon>
        <taxon>Chlorophyta</taxon>
        <taxon>core chlorophytes</taxon>
        <taxon>Trebouxiophyceae</taxon>
        <taxon>Chlorellales</taxon>
        <taxon>Chlorellaceae</taxon>
        <taxon>Auxenochlorella</taxon>
    </lineage>
</organism>
<protein>
    <recommendedName>
        <fullName evidence="1">N-acetyltransferase domain-containing protein</fullName>
    </recommendedName>
</protein>
<dbReference type="Gene3D" id="3.40.630.30">
    <property type="match status" value="1"/>
</dbReference>
<dbReference type="Pfam" id="PF00583">
    <property type="entry name" value="Acetyltransf_1"/>
    <property type="match status" value="1"/>
</dbReference>
<dbReference type="PROSITE" id="PS51186">
    <property type="entry name" value="GNAT"/>
    <property type="match status" value="1"/>
</dbReference>
<gene>
    <name evidence="2" type="ORF">g.39962</name>
</gene>
<sequence>METAIAEPLPAARTLEPSPSFTSDSNEVLEIELTQESDGVPAWVRSLVAACQDGEAVMKACVNEKGQIQALVVTSTVDDALWIHAVFTNEEFRRQRYAHRLIASVMSEAGCRTVRAALPSLNPGSQALFSGLGFHHVTDVLAWPSWETSSALHLSITQGLSVDLLVLHPPQEQEAHSIAHAAKVCATLEEACAALDACSPAPAHLRDFLPGERTLFPLTHSTMVAALSERRVWALPGPDGKPVAVLAGATTPRGMAIASVAAASPAGLEAALVAARLHLPRACRFYILAGCDPLRLMGDQFSITQIWERAAGHLAS</sequence>
<accession>A0A1D2A3U5</accession>